<dbReference type="InterPro" id="IPR050131">
    <property type="entry name" value="Peptidase_S8_subtilisin-like"/>
</dbReference>
<comment type="similarity">
    <text evidence="1 5">Belongs to the peptidase S8 family.</text>
</comment>
<dbReference type="Proteomes" id="UP001601976">
    <property type="component" value="Unassembled WGS sequence"/>
</dbReference>
<dbReference type="Gene3D" id="3.40.50.200">
    <property type="entry name" value="Peptidase S8/S53 domain"/>
    <property type="match status" value="1"/>
</dbReference>
<feature type="domain" description="Peptidase S8/S53" evidence="6">
    <location>
        <begin position="197"/>
        <end position="445"/>
    </location>
</feature>
<name>A0ABW6R8E2_9ACTN</name>
<dbReference type="InterPro" id="IPR036852">
    <property type="entry name" value="Peptidase_S8/S53_dom_sf"/>
</dbReference>
<accession>A0ABW6R8E2</accession>
<keyword evidence="3 5" id="KW-0378">Hydrolase</keyword>
<feature type="active site" description="Charge relay system" evidence="5">
    <location>
        <position position="206"/>
    </location>
</feature>
<dbReference type="InterPro" id="IPR015500">
    <property type="entry name" value="Peptidase_S8_subtilisin-rel"/>
</dbReference>
<sequence>MSTAAYSLDDLRIARKEVSRDLGHELAAKASDAFCMTVHARKSYAGAAVGMEALAIPSPPTPHIPSVVGFRDALIGEAPAAAEGDDPRARRLLVNGVRNRAYAAMTSVYTEIDRQSHSPLGALPETLRASAAPITQLCWLNRTIRTWADPEVIAEVAADESVTEVDVTRRIMPDAQSPNHAAIGHPAISGLTVDRTGRGVTVGVIDSEVHVQHPALEPRVIPRRNYTAEPWGTPDHHGTAIAGVIGANFQGHMGLAPEVTIYSYKVSATNRWANAFGFDGARAIQDALEDEVDIVNCSWGVGPATDVPSREALAITNAVSIFGLAVVKSAGNLGPELGTLTAPAEAQGVIVVGATDVEGMEVPDYSSRGPAGGKRGPDIVAPGGKPDACLTCCLPNGGFGNAGYGTSYSAPHATGILALLFEEASLEPDAIRREITSKAKLLANWGVDAQGAGLLRVA</sequence>
<dbReference type="PROSITE" id="PS00137">
    <property type="entry name" value="SUBTILASE_HIS"/>
    <property type="match status" value="1"/>
</dbReference>
<dbReference type="InterPro" id="IPR023828">
    <property type="entry name" value="Peptidase_S8_Ser-AS"/>
</dbReference>
<keyword evidence="4 5" id="KW-0720">Serine protease</keyword>
<evidence type="ECO:0000259" key="6">
    <source>
        <dbReference type="Pfam" id="PF00082"/>
    </source>
</evidence>
<dbReference type="InterPro" id="IPR022398">
    <property type="entry name" value="Peptidase_S8_His-AS"/>
</dbReference>
<evidence type="ECO:0000256" key="4">
    <source>
        <dbReference type="ARBA" id="ARBA00022825"/>
    </source>
</evidence>
<evidence type="ECO:0000256" key="3">
    <source>
        <dbReference type="ARBA" id="ARBA00022801"/>
    </source>
</evidence>
<feature type="active site" description="Charge relay system" evidence="5">
    <location>
        <position position="407"/>
    </location>
</feature>
<dbReference type="EMBL" id="JBIAPK010000001">
    <property type="protein sequence ID" value="MFF3337769.1"/>
    <property type="molecule type" value="Genomic_DNA"/>
</dbReference>
<proteinExistence type="inferred from homology"/>
<keyword evidence="2 5" id="KW-0645">Protease</keyword>
<dbReference type="InterPro" id="IPR000209">
    <property type="entry name" value="Peptidase_S8/S53_dom"/>
</dbReference>
<dbReference type="Pfam" id="PF00082">
    <property type="entry name" value="Peptidase_S8"/>
    <property type="match status" value="1"/>
</dbReference>
<evidence type="ECO:0000256" key="5">
    <source>
        <dbReference type="PROSITE-ProRule" id="PRU01240"/>
    </source>
</evidence>
<reference evidence="7 8" key="1">
    <citation type="submission" date="2024-10" db="EMBL/GenBank/DDBJ databases">
        <title>The Natural Products Discovery Center: Release of the First 8490 Sequenced Strains for Exploring Actinobacteria Biosynthetic Diversity.</title>
        <authorList>
            <person name="Kalkreuter E."/>
            <person name="Kautsar S.A."/>
            <person name="Yang D."/>
            <person name="Bader C.D."/>
            <person name="Teijaro C.N."/>
            <person name="Fluegel L."/>
            <person name="Davis C.M."/>
            <person name="Simpson J.R."/>
            <person name="Lauterbach L."/>
            <person name="Steele A.D."/>
            <person name="Gui C."/>
            <person name="Meng S."/>
            <person name="Li G."/>
            <person name="Viehrig K."/>
            <person name="Ye F."/>
            <person name="Su P."/>
            <person name="Kiefer A.F."/>
            <person name="Nichols A."/>
            <person name="Cepeda A.J."/>
            <person name="Yan W."/>
            <person name="Fan B."/>
            <person name="Jiang Y."/>
            <person name="Adhikari A."/>
            <person name="Zheng C.-J."/>
            <person name="Schuster L."/>
            <person name="Cowan T.M."/>
            <person name="Smanski M.J."/>
            <person name="Chevrette M.G."/>
            <person name="De Carvalho L.P.S."/>
            <person name="Shen B."/>
        </authorList>
    </citation>
    <scope>NUCLEOTIDE SEQUENCE [LARGE SCALE GENOMIC DNA]</scope>
    <source>
        <strain evidence="7 8">NPDC003029</strain>
    </source>
</reference>
<dbReference type="PANTHER" id="PTHR43806">
    <property type="entry name" value="PEPTIDASE S8"/>
    <property type="match status" value="1"/>
</dbReference>
<evidence type="ECO:0000313" key="7">
    <source>
        <dbReference type="EMBL" id="MFF3337769.1"/>
    </source>
</evidence>
<dbReference type="PROSITE" id="PS00138">
    <property type="entry name" value="SUBTILASE_SER"/>
    <property type="match status" value="1"/>
</dbReference>
<gene>
    <name evidence="7" type="ORF">ACFYWW_03380</name>
</gene>
<keyword evidence="8" id="KW-1185">Reference proteome</keyword>
<evidence type="ECO:0000256" key="2">
    <source>
        <dbReference type="ARBA" id="ARBA00022670"/>
    </source>
</evidence>
<dbReference type="PROSITE" id="PS51892">
    <property type="entry name" value="SUBTILASE"/>
    <property type="match status" value="1"/>
</dbReference>
<organism evidence="7 8">
    <name type="scientific">Streptomyces flavidovirens</name>
    <dbReference type="NCBI Taxonomy" id="67298"/>
    <lineage>
        <taxon>Bacteria</taxon>
        <taxon>Bacillati</taxon>
        <taxon>Actinomycetota</taxon>
        <taxon>Actinomycetes</taxon>
        <taxon>Kitasatosporales</taxon>
        <taxon>Streptomycetaceae</taxon>
        <taxon>Streptomyces</taxon>
    </lineage>
</organism>
<dbReference type="RefSeq" id="WP_387893584.1">
    <property type="nucleotide sequence ID" value="NZ_JBIAPK010000001.1"/>
</dbReference>
<evidence type="ECO:0000313" key="8">
    <source>
        <dbReference type="Proteomes" id="UP001601976"/>
    </source>
</evidence>
<dbReference type="PRINTS" id="PR00723">
    <property type="entry name" value="SUBTILISIN"/>
</dbReference>
<comment type="caution">
    <text evidence="7">The sequence shown here is derived from an EMBL/GenBank/DDBJ whole genome shotgun (WGS) entry which is preliminary data.</text>
</comment>
<evidence type="ECO:0000256" key="1">
    <source>
        <dbReference type="ARBA" id="ARBA00011073"/>
    </source>
</evidence>
<feature type="active site" description="Charge relay system" evidence="5">
    <location>
        <position position="237"/>
    </location>
</feature>
<protein>
    <submittedName>
        <fullName evidence="7">S8 family serine peptidase</fullName>
    </submittedName>
</protein>
<dbReference type="SUPFAM" id="SSF52743">
    <property type="entry name" value="Subtilisin-like"/>
    <property type="match status" value="1"/>
</dbReference>
<dbReference type="PANTHER" id="PTHR43806:SF11">
    <property type="entry name" value="CEREVISIN-RELATED"/>
    <property type="match status" value="1"/>
</dbReference>